<feature type="transmembrane region" description="Helical" evidence="7">
    <location>
        <begin position="251"/>
        <end position="279"/>
    </location>
</feature>
<feature type="transmembrane region" description="Helical" evidence="7">
    <location>
        <begin position="379"/>
        <end position="399"/>
    </location>
</feature>
<dbReference type="PANTHER" id="PTHR23513:SF19">
    <property type="entry name" value="MAJOR FACILITATOR SUPERFAMILY (MFS) PROFILE DOMAIN-CONTAINING PROTEIN"/>
    <property type="match status" value="1"/>
</dbReference>
<feature type="region of interest" description="Disordered" evidence="6">
    <location>
        <begin position="206"/>
        <end position="231"/>
    </location>
</feature>
<evidence type="ECO:0000313" key="8">
    <source>
        <dbReference type="EMBL" id="MBU5673665.1"/>
    </source>
</evidence>
<dbReference type="PANTHER" id="PTHR23513">
    <property type="entry name" value="INTEGRAL MEMBRANE EFFLUX PROTEIN-RELATED"/>
    <property type="match status" value="1"/>
</dbReference>
<dbReference type="InterPro" id="IPR011701">
    <property type="entry name" value="MFS"/>
</dbReference>
<evidence type="ECO:0000256" key="6">
    <source>
        <dbReference type="SAM" id="MobiDB-lite"/>
    </source>
</evidence>
<dbReference type="CDD" id="cd06173">
    <property type="entry name" value="MFS_MefA_like"/>
    <property type="match status" value="1"/>
</dbReference>
<evidence type="ECO:0000256" key="4">
    <source>
        <dbReference type="ARBA" id="ARBA00022989"/>
    </source>
</evidence>
<feature type="transmembrane region" description="Helical" evidence="7">
    <location>
        <begin position="285"/>
        <end position="308"/>
    </location>
</feature>
<feature type="transmembrane region" description="Helical" evidence="7">
    <location>
        <begin position="173"/>
        <end position="190"/>
    </location>
</feature>
<evidence type="ECO:0000256" key="5">
    <source>
        <dbReference type="ARBA" id="ARBA00023136"/>
    </source>
</evidence>
<dbReference type="EMBL" id="JAHLQJ010000016">
    <property type="protein sequence ID" value="MBU5673665.1"/>
    <property type="molecule type" value="Genomic_DNA"/>
</dbReference>
<evidence type="ECO:0000256" key="2">
    <source>
        <dbReference type="ARBA" id="ARBA00022475"/>
    </source>
</evidence>
<reference evidence="8 9" key="1">
    <citation type="submission" date="2021-06" db="EMBL/GenBank/DDBJ databases">
        <authorList>
            <person name="Sun Q."/>
            <person name="Li D."/>
        </authorList>
    </citation>
    <scope>NUCLEOTIDE SEQUENCE [LARGE SCALE GENOMIC DNA]</scope>
    <source>
        <strain evidence="8 9">MSJ-6</strain>
    </source>
</reference>
<proteinExistence type="predicted"/>
<keyword evidence="3 7" id="KW-0812">Transmembrane</keyword>
<evidence type="ECO:0000256" key="1">
    <source>
        <dbReference type="ARBA" id="ARBA00004651"/>
    </source>
</evidence>
<keyword evidence="5 7" id="KW-0472">Membrane</keyword>
<feature type="transmembrane region" description="Helical" evidence="7">
    <location>
        <begin position="340"/>
        <end position="358"/>
    </location>
</feature>
<gene>
    <name evidence="8" type="ORF">KQJ23_17670</name>
</gene>
<name>A0ABS6FX21_9BACL</name>
<keyword evidence="2" id="KW-1003">Cell membrane</keyword>
<feature type="transmembrane region" description="Helical" evidence="7">
    <location>
        <begin position="315"/>
        <end position="334"/>
    </location>
</feature>
<evidence type="ECO:0000313" key="9">
    <source>
        <dbReference type="Proteomes" id="UP000743001"/>
    </source>
</evidence>
<dbReference type="Proteomes" id="UP000743001">
    <property type="component" value="Unassembled WGS sequence"/>
</dbReference>
<protein>
    <submittedName>
        <fullName evidence="8">MFS transporter</fullName>
    </submittedName>
</protein>
<comment type="caution">
    <text evidence="8">The sequence shown here is derived from an EMBL/GenBank/DDBJ whole genome shotgun (WGS) entry which is preliminary data.</text>
</comment>
<dbReference type="RefSeq" id="WP_216480317.1">
    <property type="nucleotide sequence ID" value="NZ_JAHLQJ010000016.1"/>
</dbReference>
<sequence>MKSSPMSRPFYYLWTTQTAANAADVLYIMALTVLVLNQTNSLVSAALMPLMRSFAQMISGLIAPLLINRFRLPSLLLLSQSGQFLLFIVLAVYLQLQGSDASFILVFALVFVMSFLDGWTVPTRNALVPRLVPTEQSLLKANGLISVSDQVVQFAGWGLSGIVVAMLGPSPTLLVTAVIYGLAAAFTLGVKEPAEYNDSAARATAANSGMSDPTANTTIGSSKTSDTAGSSRWHTLTEGWKTIWRMPRLRLLTFMDIIDMLGGSVWVGAFTLAFVQTALGQGEEWWGFINAAYFAGTVSGGLLVLVLVRTIGDRFLSAMLIGMAGYGLLTAVYAVNTEPYIALILVLLMGPFAELSIVNRRTLIQRSVGKLMLPKVLSAQASLLHLVFCISLLGMAGLAEWFGIVNLYLLAAVLTMVAFIVGVLGRRSFRTPAEQDTAAN</sequence>
<feature type="transmembrane region" description="Helical" evidence="7">
    <location>
        <begin position="75"/>
        <end position="96"/>
    </location>
</feature>
<organism evidence="8 9">
    <name type="scientific">Paenibacillus brevis</name>
    <dbReference type="NCBI Taxonomy" id="2841508"/>
    <lineage>
        <taxon>Bacteria</taxon>
        <taxon>Bacillati</taxon>
        <taxon>Bacillota</taxon>
        <taxon>Bacilli</taxon>
        <taxon>Bacillales</taxon>
        <taxon>Paenibacillaceae</taxon>
        <taxon>Paenibacillus</taxon>
    </lineage>
</organism>
<accession>A0ABS6FX21</accession>
<evidence type="ECO:0000256" key="7">
    <source>
        <dbReference type="SAM" id="Phobius"/>
    </source>
</evidence>
<feature type="transmembrane region" description="Helical" evidence="7">
    <location>
        <begin position="102"/>
        <end position="122"/>
    </location>
</feature>
<keyword evidence="4 7" id="KW-1133">Transmembrane helix</keyword>
<keyword evidence="9" id="KW-1185">Reference proteome</keyword>
<evidence type="ECO:0000256" key="3">
    <source>
        <dbReference type="ARBA" id="ARBA00022692"/>
    </source>
</evidence>
<feature type="transmembrane region" description="Helical" evidence="7">
    <location>
        <begin position="12"/>
        <end position="36"/>
    </location>
</feature>
<dbReference type="Pfam" id="PF07690">
    <property type="entry name" value="MFS_1"/>
    <property type="match status" value="1"/>
</dbReference>
<feature type="transmembrane region" description="Helical" evidence="7">
    <location>
        <begin position="405"/>
        <end position="425"/>
    </location>
</feature>
<comment type="subcellular location">
    <subcellularLocation>
        <location evidence="1">Cell membrane</location>
        <topology evidence="1">Multi-pass membrane protein</topology>
    </subcellularLocation>
</comment>
<feature type="transmembrane region" description="Helical" evidence="7">
    <location>
        <begin position="42"/>
        <end position="63"/>
    </location>
</feature>